<keyword evidence="1" id="KW-1133">Transmembrane helix</keyword>
<dbReference type="AlphaFoldDB" id="A0A429GHU8"/>
<evidence type="ECO:0000256" key="1">
    <source>
        <dbReference type="SAM" id="Phobius"/>
    </source>
</evidence>
<evidence type="ECO:0000313" key="5">
    <source>
        <dbReference type="Proteomes" id="UP000316217"/>
    </source>
</evidence>
<feature type="transmembrane region" description="Helical" evidence="1">
    <location>
        <begin position="96"/>
        <end position="121"/>
    </location>
</feature>
<protein>
    <recommendedName>
        <fullName evidence="6">Yip1 domain-containing protein</fullName>
    </recommendedName>
</protein>
<comment type="caution">
    <text evidence="2">The sequence shown here is derived from an EMBL/GenBank/DDBJ whole genome shotgun (WGS) entry which is preliminary data.</text>
</comment>
<keyword evidence="4" id="KW-1185">Reference proteome</keyword>
<dbReference type="EMBL" id="RCOS01000118">
    <property type="protein sequence ID" value="RSN73404.1"/>
    <property type="molecule type" value="Genomic_DNA"/>
</dbReference>
<name>A0A429GHU8_9CREN</name>
<keyword evidence="1" id="KW-0472">Membrane</keyword>
<accession>A0A429GHU8</accession>
<organism evidence="2 4">
    <name type="scientific">Candidatus Methanodesulfokora washburnensis</name>
    <dbReference type="NCBI Taxonomy" id="2478471"/>
    <lineage>
        <taxon>Archaea</taxon>
        <taxon>Thermoproteota</taxon>
        <taxon>Candidatus Korarchaeia</taxon>
        <taxon>Candidatus Korarchaeia incertae sedis</taxon>
        <taxon>Candidatus Methanodesulfokora</taxon>
    </lineage>
</organism>
<dbReference type="EMBL" id="RXII01000085">
    <property type="protein sequence ID" value="RZN60649.1"/>
    <property type="molecule type" value="Genomic_DNA"/>
</dbReference>
<reference evidence="3 5" key="2">
    <citation type="journal article" date="2019" name="Nat. Microbiol.">
        <title>Wide diversity of methane and short-chain alkane metabolisms in uncultured archaea.</title>
        <authorList>
            <person name="Borrel G."/>
            <person name="Adam P.S."/>
            <person name="McKay L.J."/>
            <person name="Chen L.X."/>
            <person name="Sierra-Garcia I.N."/>
            <person name="Sieber C.M."/>
            <person name="Letourneur Q."/>
            <person name="Ghozlane A."/>
            <person name="Andersen G.L."/>
            <person name="Li W.J."/>
            <person name="Hallam S.J."/>
            <person name="Muyzer G."/>
            <person name="de Oliveira V.M."/>
            <person name="Inskeep W.P."/>
            <person name="Banfield J.F."/>
            <person name="Gribaldo S."/>
        </authorList>
    </citation>
    <scope>NUCLEOTIDE SEQUENCE [LARGE SCALE GENOMIC DNA]</scope>
    <source>
        <strain evidence="3">NM4</strain>
    </source>
</reference>
<gene>
    <name evidence="2" type="ORF">D6D85_10505</name>
    <name evidence="3" type="ORF">EF810_05590</name>
</gene>
<sequence length="231" mass="25504">MANVPEAEILKEPERYSFGEYVKAAFSNTGDMMKKIVERPRPLFFIVMISIIAALSALSSYIAYTRVKISIIWPENLTEEMRSFMEYAIQLSTNPAIIAVIALLVVPIVYAMGAVIIWIIGLMKAKISSVLTAMGIIGIPSIFSEIFKMIASLLSPVREITLDLRGGAPSGTPSPNYADLLIDIVFLPWEAYLIYQLFRSGIGKSMRGSLVSVLIAEAIKYAWTLAGFVRV</sequence>
<feature type="transmembrane region" description="Helical" evidence="1">
    <location>
        <begin position="133"/>
        <end position="157"/>
    </location>
</feature>
<proteinExistence type="predicted"/>
<dbReference type="Proteomes" id="UP000277582">
    <property type="component" value="Unassembled WGS sequence"/>
</dbReference>
<evidence type="ECO:0000313" key="2">
    <source>
        <dbReference type="EMBL" id="RSN73404.1"/>
    </source>
</evidence>
<dbReference type="Proteomes" id="UP000316217">
    <property type="component" value="Unassembled WGS sequence"/>
</dbReference>
<keyword evidence="1" id="KW-0812">Transmembrane</keyword>
<evidence type="ECO:0000313" key="4">
    <source>
        <dbReference type="Proteomes" id="UP000277582"/>
    </source>
</evidence>
<reference evidence="2 4" key="1">
    <citation type="submission" date="2018-10" db="EMBL/GenBank/DDBJ databases">
        <title>Co-occurring genomic capacity for anaerobic methane metabolism and dissimilatory sulfite reduction discovered in the Korarchaeota.</title>
        <authorList>
            <person name="Mckay L.J."/>
            <person name="Dlakic M."/>
            <person name="Fields M.W."/>
            <person name="Delmont T.O."/>
            <person name="Eren A.M."/>
            <person name="Jay Z.J."/>
            <person name="Klingelsmith K.B."/>
            <person name="Rusch D.B."/>
            <person name="Inskeep W.P."/>
        </authorList>
    </citation>
    <scope>NUCLEOTIDE SEQUENCE [LARGE SCALE GENOMIC DNA]</scope>
    <source>
        <strain evidence="2 4">MDKW</strain>
    </source>
</reference>
<evidence type="ECO:0008006" key="6">
    <source>
        <dbReference type="Google" id="ProtNLM"/>
    </source>
</evidence>
<dbReference type="RefSeq" id="WP_125671924.1">
    <property type="nucleotide sequence ID" value="NZ_RCOS01000118.1"/>
</dbReference>
<evidence type="ECO:0000313" key="3">
    <source>
        <dbReference type="EMBL" id="RZN60649.1"/>
    </source>
</evidence>
<feature type="transmembrane region" description="Helical" evidence="1">
    <location>
        <begin position="43"/>
        <end position="64"/>
    </location>
</feature>